<evidence type="ECO:0000313" key="2">
    <source>
        <dbReference type="EMBL" id="MBX49767.1"/>
    </source>
</evidence>
<evidence type="ECO:0000256" key="1">
    <source>
        <dbReference type="SAM" id="Phobius"/>
    </source>
</evidence>
<reference evidence="2" key="1">
    <citation type="submission" date="2018-02" db="EMBL/GenBank/DDBJ databases">
        <title>Rhizophora mucronata_Transcriptome.</title>
        <authorList>
            <person name="Meera S.P."/>
            <person name="Sreeshan A."/>
            <person name="Augustine A."/>
        </authorList>
    </citation>
    <scope>NUCLEOTIDE SEQUENCE</scope>
    <source>
        <tissue evidence="2">Leaf</tissue>
    </source>
</reference>
<keyword evidence="1" id="KW-0472">Membrane</keyword>
<organism evidence="2">
    <name type="scientific">Rhizophora mucronata</name>
    <name type="common">Asiatic mangrove</name>
    <dbReference type="NCBI Taxonomy" id="61149"/>
    <lineage>
        <taxon>Eukaryota</taxon>
        <taxon>Viridiplantae</taxon>
        <taxon>Streptophyta</taxon>
        <taxon>Embryophyta</taxon>
        <taxon>Tracheophyta</taxon>
        <taxon>Spermatophyta</taxon>
        <taxon>Magnoliopsida</taxon>
        <taxon>eudicotyledons</taxon>
        <taxon>Gunneridae</taxon>
        <taxon>Pentapetalae</taxon>
        <taxon>rosids</taxon>
        <taxon>fabids</taxon>
        <taxon>Malpighiales</taxon>
        <taxon>Rhizophoraceae</taxon>
        <taxon>Rhizophora</taxon>
    </lineage>
</organism>
<name>A0A2P2P4X2_RHIMU</name>
<sequence length="43" mass="4919">MIPGSSIICNLSDFEHNVCDCTSHHMIFPLLLLFSLVYCFFLP</sequence>
<dbReference type="AlphaFoldDB" id="A0A2P2P4X2"/>
<keyword evidence="1" id="KW-1133">Transmembrane helix</keyword>
<dbReference type="EMBL" id="GGEC01069283">
    <property type="protein sequence ID" value="MBX49767.1"/>
    <property type="molecule type" value="Transcribed_RNA"/>
</dbReference>
<proteinExistence type="predicted"/>
<accession>A0A2P2P4X2</accession>
<feature type="transmembrane region" description="Helical" evidence="1">
    <location>
        <begin position="26"/>
        <end position="42"/>
    </location>
</feature>
<keyword evidence="1" id="KW-0812">Transmembrane</keyword>
<protein>
    <submittedName>
        <fullName evidence="2">Uncharacterized protein</fullName>
    </submittedName>
</protein>